<organism evidence="1 2">
    <name type="scientific">Streptococcus pneumoniae</name>
    <dbReference type="NCBI Taxonomy" id="1313"/>
    <lineage>
        <taxon>Bacteria</taxon>
        <taxon>Bacillati</taxon>
        <taxon>Bacillota</taxon>
        <taxon>Bacilli</taxon>
        <taxon>Lactobacillales</taxon>
        <taxon>Streptococcaceae</taxon>
        <taxon>Streptococcus</taxon>
    </lineage>
</organism>
<gene>
    <name evidence="1" type="ORF">SAMEA3353485_01275</name>
</gene>
<evidence type="ECO:0000313" key="2">
    <source>
        <dbReference type="Proteomes" id="UP000310818"/>
    </source>
</evidence>
<comment type="caution">
    <text evidence="1">The sequence shown here is derived from an EMBL/GenBank/DDBJ whole genome shotgun (WGS) entry which is preliminary data.</text>
</comment>
<evidence type="ECO:0000313" key="1">
    <source>
        <dbReference type="EMBL" id="VNH02619.1"/>
    </source>
</evidence>
<accession>A0AA95D7Y0</accession>
<name>A0AA95D7Y0_STREE</name>
<dbReference type="Proteomes" id="UP000310818">
    <property type="component" value="Unassembled WGS sequence"/>
</dbReference>
<dbReference type="EMBL" id="CAASRX010000013">
    <property type="protein sequence ID" value="VNH02619.1"/>
    <property type="molecule type" value="Genomic_DNA"/>
</dbReference>
<proteinExistence type="predicted"/>
<keyword evidence="1" id="KW-0645">Protease</keyword>
<reference evidence="1 2" key="1">
    <citation type="submission" date="2019-04" db="EMBL/GenBank/DDBJ databases">
        <authorList>
            <consortium name="Pathogen Informatics"/>
        </authorList>
    </citation>
    <scope>NUCLEOTIDE SEQUENCE [LARGE SCALE GENOMIC DNA]</scope>
    <source>
        <strain evidence="1 2">GPSC211</strain>
    </source>
</reference>
<sequence>MRRILLAYGAIHVNVLLVSFFLVGVLNDVVLIALQVAFFCSCTVGLEMF</sequence>
<dbReference type="GO" id="GO:0008233">
    <property type="term" value="F:peptidase activity"/>
    <property type="evidence" value="ECO:0007669"/>
    <property type="project" value="UniProtKB-KW"/>
</dbReference>
<keyword evidence="1" id="KW-0378">Hydrolase</keyword>
<protein>
    <submittedName>
        <fullName evidence="1">CAAX amino terminal protease family protein</fullName>
    </submittedName>
</protein>
<dbReference type="AlphaFoldDB" id="A0AA95D7Y0"/>
<dbReference type="GO" id="GO:0006508">
    <property type="term" value="P:proteolysis"/>
    <property type="evidence" value="ECO:0007669"/>
    <property type="project" value="UniProtKB-KW"/>
</dbReference>